<feature type="non-terminal residue" evidence="1">
    <location>
        <position position="142"/>
    </location>
</feature>
<name>A0A382R9Y8_9ZZZZ</name>
<proteinExistence type="predicted"/>
<organism evidence="1">
    <name type="scientific">marine metagenome</name>
    <dbReference type="NCBI Taxonomy" id="408172"/>
    <lineage>
        <taxon>unclassified sequences</taxon>
        <taxon>metagenomes</taxon>
        <taxon>ecological metagenomes</taxon>
    </lineage>
</organism>
<sequence>MGLESGTYIDSLVATNPVGSDNRNQGDDHLRLIKNTVKASFPDVDEAVVTIHNGSSAPTNKQTGTVWRDTSASLWKFWNGSGWITLPFAFNTSNSVDINAGTIDGVTAGTNSAVTELQVDNINVNGNAIISSDTDGDITITP</sequence>
<dbReference type="AlphaFoldDB" id="A0A382R9Y8"/>
<gene>
    <name evidence="1" type="ORF">METZ01_LOCUS347388</name>
</gene>
<evidence type="ECO:0000313" key="1">
    <source>
        <dbReference type="EMBL" id="SVC94534.1"/>
    </source>
</evidence>
<accession>A0A382R9Y8</accession>
<protein>
    <submittedName>
        <fullName evidence="1">Uncharacterized protein</fullName>
    </submittedName>
</protein>
<reference evidence="1" key="1">
    <citation type="submission" date="2018-05" db="EMBL/GenBank/DDBJ databases">
        <authorList>
            <person name="Lanie J.A."/>
            <person name="Ng W.-L."/>
            <person name="Kazmierczak K.M."/>
            <person name="Andrzejewski T.M."/>
            <person name="Davidsen T.M."/>
            <person name="Wayne K.J."/>
            <person name="Tettelin H."/>
            <person name="Glass J.I."/>
            <person name="Rusch D."/>
            <person name="Podicherti R."/>
            <person name="Tsui H.-C.T."/>
            <person name="Winkler M.E."/>
        </authorList>
    </citation>
    <scope>NUCLEOTIDE SEQUENCE</scope>
</reference>
<dbReference type="EMBL" id="UINC01120198">
    <property type="protein sequence ID" value="SVC94534.1"/>
    <property type="molecule type" value="Genomic_DNA"/>
</dbReference>